<gene>
    <name evidence="2" type="ORF">TPAB3V08_LOCUS15592</name>
</gene>
<sequence length="29" mass="3309">MKWRHTKEGKSQGGERPDSTQEPHISVDS</sequence>
<dbReference type="Proteomes" id="UP001153148">
    <property type="component" value="Unassembled WGS sequence"/>
</dbReference>
<evidence type="ECO:0000256" key="1">
    <source>
        <dbReference type="SAM" id="MobiDB-lite"/>
    </source>
</evidence>
<evidence type="ECO:0000313" key="2">
    <source>
        <dbReference type="EMBL" id="CAG2068649.1"/>
    </source>
</evidence>
<evidence type="ECO:0000313" key="3">
    <source>
        <dbReference type="Proteomes" id="UP001153148"/>
    </source>
</evidence>
<accession>A0ABN7PSS8</accession>
<name>A0ABN7PSS8_TIMPD</name>
<proteinExistence type="predicted"/>
<protein>
    <submittedName>
        <fullName evidence="2">Uncharacterized protein</fullName>
    </submittedName>
</protein>
<comment type="caution">
    <text evidence="2">The sequence shown here is derived from an EMBL/GenBank/DDBJ whole genome shotgun (WGS) entry which is preliminary data.</text>
</comment>
<keyword evidence="3" id="KW-1185">Reference proteome</keyword>
<feature type="region of interest" description="Disordered" evidence="1">
    <location>
        <begin position="1"/>
        <end position="29"/>
    </location>
</feature>
<dbReference type="EMBL" id="CAJPIN010097380">
    <property type="protein sequence ID" value="CAG2068649.1"/>
    <property type="molecule type" value="Genomic_DNA"/>
</dbReference>
<organism evidence="2 3">
    <name type="scientific">Timema podura</name>
    <name type="common">Walking stick</name>
    <dbReference type="NCBI Taxonomy" id="61482"/>
    <lineage>
        <taxon>Eukaryota</taxon>
        <taxon>Metazoa</taxon>
        <taxon>Ecdysozoa</taxon>
        <taxon>Arthropoda</taxon>
        <taxon>Hexapoda</taxon>
        <taxon>Insecta</taxon>
        <taxon>Pterygota</taxon>
        <taxon>Neoptera</taxon>
        <taxon>Polyneoptera</taxon>
        <taxon>Phasmatodea</taxon>
        <taxon>Timematodea</taxon>
        <taxon>Timematoidea</taxon>
        <taxon>Timematidae</taxon>
        <taxon>Timema</taxon>
    </lineage>
</organism>
<reference evidence="2" key="1">
    <citation type="submission" date="2021-03" db="EMBL/GenBank/DDBJ databases">
        <authorList>
            <person name="Tran Van P."/>
        </authorList>
    </citation>
    <scope>NUCLEOTIDE SEQUENCE</scope>
</reference>